<dbReference type="Proteomes" id="UP001162480">
    <property type="component" value="Chromosome 25"/>
</dbReference>
<organism evidence="2 3">
    <name type="scientific">Octopus vulgaris</name>
    <name type="common">Common octopus</name>
    <dbReference type="NCBI Taxonomy" id="6645"/>
    <lineage>
        <taxon>Eukaryota</taxon>
        <taxon>Metazoa</taxon>
        <taxon>Spiralia</taxon>
        <taxon>Lophotrochozoa</taxon>
        <taxon>Mollusca</taxon>
        <taxon>Cephalopoda</taxon>
        <taxon>Coleoidea</taxon>
        <taxon>Octopodiformes</taxon>
        <taxon>Octopoda</taxon>
        <taxon>Incirrata</taxon>
        <taxon>Octopodidae</taxon>
        <taxon>Octopus</taxon>
    </lineage>
</organism>
<protein>
    <submittedName>
        <fullName evidence="2">Uncharacterized protein</fullName>
    </submittedName>
</protein>
<feature type="compositionally biased region" description="Basic and acidic residues" evidence="1">
    <location>
        <begin position="13"/>
        <end position="30"/>
    </location>
</feature>
<dbReference type="EMBL" id="OX597838">
    <property type="protein sequence ID" value="CAI9740794.1"/>
    <property type="molecule type" value="Genomic_DNA"/>
</dbReference>
<gene>
    <name evidence="2" type="ORF">OCTVUL_1B006911</name>
</gene>
<name>A0AA36FKZ4_OCTVU</name>
<feature type="region of interest" description="Disordered" evidence="1">
    <location>
        <begin position="1"/>
        <end position="33"/>
    </location>
</feature>
<dbReference type="AlphaFoldDB" id="A0AA36FKZ4"/>
<evidence type="ECO:0000313" key="2">
    <source>
        <dbReference type="EMBL" id="CAI9740794.1"/>
    </source>
</evidence>
<keyword evidence="3" id="KW-1185">Reference proteome</keyword>
<sequence>MQPLEQLQRKYNSKLDPRRSKIDESGERHTGSTVRDTCEIGTFIDCAHQKFQTAFMNIAIPYHISYHTDSRPKNRWRRFVEMSYFMASHLYPFKGIHFHASFTNDKYPGV</sequence>
<reference evidence="2" key="1">
    <citation type="submission" date="2023-08" db="EMBL/GenBank/DDBJ databases">
        <authorList>
            <person name="Alioto T."/>
            <person name="Alioto T."/>
            <person name="Gomez Garrido J."/>
        </authorList>
    </citation>
    <scope>NUCLEOTIDE SEQUENCE</scope>
</reference>
<proteinExistence type="predicted"/>
<evidence type="ECO:0000313" key="3">
    <source>
        <dbReference type="Proteomes" id="UP001162480"/>
    </source>
</evidence>
<evidence type="ECO:0000256" key="1">
    <source>
        <dbReference type="SAM" id="MobiDB-lite"/>
    </source>
</evidence>
<accession>A0AA36FKZ4</accession>